<gene>
    <name evidence="1" type="ORF">PUN28_002302</name>
</gene>
<evidence type="ECO:0000313" key="1">
    <source>
        <dbReference type="EMBL" id="KAL0130561.1"/>
    </source>
</evidence>
<dbReference type="Proteomes" id="UP001430953">
    <property type="component" value="Unassembled WGS sequence"/>
</dbReference>
<reference evidence="1 2" key="1">
    <citation type="submission" date="2023-03" db="EMBL/GenBank/DDBJ databases">
        <title>High recombination rates correlate with genetic variation in Cardiocondyla obscurior ants.</title>
        <authorList>
            <person name="Errbii M."/>
        </authorList>
    </citation>
    <scope>NUCLEOTIDE SEQUENCE [LARGE SCALE GENOMIC DNA]</scope>
    <source>
        <strain evidence="1">Alpha-2009</strain>
        <tissue evidence="1">Whole body</tissue>
    </source>
</reference>
<proteinExistence type="predicted"/>
<accession>A0AAW2GTL3</accession>
<comment type="caution">
    <text evidence="1">The sequence shown here is derived from an EMBL/GenBank/DDBJ whole genome shotgun (WGS) entry which is preliminary data.</text>
</comment>
<keyword evidence="2" id="KW-1185">Reference proteome</keyword>
<sequence>MLSKICILIFVNPAEITAAVFFHRPEDLLNLDTDIINAWKRHKYLLPRRRLSLPLRSPFLVLSLSTSNLHSTRFSNRIREIGPGTRAPVNTKDFPGDKVGISILGDSTKHYALPAF</sequence>
<organism evidence="1 2">
    <name type="scientific">Cardiocondyla obscurior</name>
    <dbReference type="NCBI Taxonomy" id="286306"/>
    <lineage>
        <taxon>Eukaryota</taxon>
        <taxon>Metazoa</taxon>
        <taxon>Ecdysozoa</taxon>
        <taxon>Arthropoda</taxon>
        <taxon>Hexapoda</taxon>
        <taxon>Insecta</taxon>
        <taxon>Pterygota</taxon>
        <taxon>Neoptera</taxon>
        <taxon>Endopterygota</taxon>
        <taxon>Hymenoptera</taxon>
        <taxon>Apocrita</taxon>
        <taxon>Aculeata</taxon>
        <taxon>Formicoidea</taxon>
        <taxon>Formicidae</taxon>
        <taxon>Myrmicinae</taxon>
        <taxon>Cardiocondyla</taxon>
    </lineage>
</organism>
<protein>
    <submittedName>
        <fullName evidence="1">Uncharacterized protein</fullName>
    </submittedName>
</protein>
<dbReference type="EMBL" id="JADYXP020000002">
    <property type="protein sequence ID" value="KAL0130561.1"/>
    <property type="molecule type" value="Genomic_DNA"/>
</dbReference>
<name>A0AAW2GTL3_9HYME</name>
<dbReference type="AlphaFoldDB" id="A0AAW2GTL3"/>
<evidence type="ECO:0000313" key="2">
    <source>
        <dbReference type="Proteomes" id="UP001430953"/>
    </source>
</evidence>